<dbReference type="Gene3D" id="3.40.190.10">
    <property type="entry name" value="Periplasmic binding protein-like II"/>
    <property type="match status" value="1"/>
</dbReference>
<dbReference type="InterPro" id="IPR030678">
    <property type="entry name" value="Peptide/Ni-bd"/>
</dbReference>
<dbReference type="Gene3D" id="3.10.105.10">
    <property type="entry name" value="Dipeptide-binding Protein, Domain 3"/>
    <property type="match status" value="1"/>
</dbReference>
<dbReference type="InterPro" id="IPR006311">
    <property type="entry name" value="TAT_signal"/>
</dbReference>
<feature type="chain" id="PRO_5045410159" evidence="2">
    <location>
        <begin position="31"/>
        <end position="538"/>
    </location>
</feature>
<reference evidence="4 5" key="1">
    <citation type="submission" date="2023-05" db="EMBL/GenBank/DDBJ databases">
        <title>Gordonibacter KGMB12511T sp. nov., isolated from faeces of healthy Korean.</title>
        <authorList>
            <person name="Kim H.S."/>
            <person name="Kim J.-S."/>
            <person name="Suh M.K."/>
            <person name="Eom M.K."/>
            <person name="Do H.E."/>
            <person name="Lee J.-S."/>
        </authorList>
    </citation>
    <scope>NUCLEOTIDE SEQUENCE [LARGE SCALE GENOMIC DNA]</scope>
    <source>
        <strain evidence="4 5">KGMB12511</strain>
    </source>
</reference>
<name>A0ABT7DN11_9ACTN</name>
<dbReference type="SUPFAM" id="SSF53850">
    <property type="entry name" value="Periplasmic binding protein-like II"/>
    <property type="match status" value="1"/>
</dbReference>
<dbReference type="InterPro" id="IPR000914">
    <property type="entry name" value="SBP_5_dom"/>
</dbReference>
<dbReference type="Gene3D" id="3.90.76.10">
    <property type="entry name" value="Dipeptide-binding Protein, Domain 1"/>
    <property type="match status" value="1"/>
</dbReference>
<dbReference type="RefSeq" id="WP_283832260.1">
    <property type="nucleotide sequence ID" value="NZ_JASJEU010000017.1"/>
</dbReference>
<accession>A0ABT7DN11</accession>
<sequence>MEKPLKSPLTRRTFLAGSAVAAAAAGLTLAGCGGGGNEEKPADNGGDTPKSDTPAAGGTLTGAMAYTSTNVNPIGNSSALMLAATWHVFEGLYDLDLHTYKTYNALAAGDPVKVSDTEYEVTLRDGAKFSSGDAVTVDDVVNAFEKNMADATYGAFLEFIEDVKGKDDKTVTFTLKYPFESLLKGRLSVVKIFPASLTEDDLKTKPIGSGPWMYDTINGDDGGTINFVPNTNYDGKYKATADNMAWNITLDATARTTALQEATVQVMENVPDANADQLTAAGATVEYLQGFNQPFFMFNTLKKPFDDYRVRQAFFYAVNVDKLISNQMDGHAAAITSFLPEDHENYHKAATVYTYDPEKAKALLEEAGASDLSFTLLTNNNWVKDLAPQIKEDLSAIGVNCTIQEEKINWSALAPSDSELPYDVMLTPGDPTCFGNDPDLLMSWWYGDNVWTDGRSCWKKAADGKWAELQELMQQARVADSAAQQELWNQCFDLLAEQVPLYPLFHRQLATGYQDSMISGFQPIATTGLVFLGASPKA</sequence>
<dbReference type="Pfam" id="PF00496">
    <property type="entry name" value="SBP_bac_5"/>
    <property type="match status" value="1"/>
</dbReference>
<evidence type="ECO:0000259" key="3">
    <source>
        <dbReference type="Pfam" id="PF00496"/>
    </source>
</evidence>
<dbReference type="PROSITE" id="PS51318">
    <property type="entry name" value="TAT"/>
    <property type="match status" value="1"/>
</dbReference>
<dbReference type="Proteomes" id="UP001232750">
    <property type="component" value="Unassembled WGS sequence"/>
</dbReference>
<dbReference type="PROSITE" id="PS51257">
    <property type="entry name" value="PROKAR_LIPOPROTEIN"/>
    <property type="match status" value="1"/>
</dbReference>
<dbReference type="EMBL" id="JASJEU010000017">
    <property type="protein sequence ID" value="MDJ1650916.1"/>
    <property type="molecule type" value="Genomic_DNA"/>
</dbReference>
<evidence type="ECO:0000256" key="1">
    <source>
        <dbReference type="SAM" id="MobiDB-lite"/>
    </source>
</evidence>
<gene>
    <name evidence="4" type="ORF">QNJ86_08910</name>
</gene>
<feature type="domain" description="Solute-binding protein family 5" evidence="3">
    <location>
        <begin position="104"/>
        <end position="448"/>
    </location>
</feature>
<comment type="caution">
    <text evidence="4">The sequence shown here is derived from an EMBL/GenBank/DDBJ whole genome shotgun (WGS) entry which is preliminary data.</text>
</comment>
<feature type="region of interest" description="Disordered" evidence="1">
    <location>
        <begin position="32"/>
        <end position="58"/>
    </location>
</feature>
<keyword evidence="2" id="KW-0732">Signal</keyword>
<proteinExistence type="predicted"/>
<dbReference type="PANTHER" id="PTHR30290">
    <property type="entry name" value="PERIPLASMIC BINDING COMPONENT OF ABC TRANSPORTER"/>
    <property type="match status" value="1"/>
</dbReference>
<evidence type="ECO:0000313" key="5">
    <source>
        <dbReference type="Proteomes" id="UP001232750"/>
    </source>
</evidence>
<feature type="signal peptide" evidence="2">
    <location>
        <begin position="1"/>
        <end position="30"/>
    </location>
</feature>
<dbReference type="InterPro" id="IPR039424">
    <property type="entry name" value="SBP_5"/>
</dbReference>
<protein>
    <submittedName>
        <fullName evidence="4">ABC transporter substrate-binding protein</fullName>
    </submittedName>
</protein>
<keyword evidence="5" id="KW-1185">Reference proteome</keyword>
<evidence type="ECO:0000313" key="4">
    <source>
        <dbReference type="EMBL" id="MDJ1650916.1"/>
    </source>
</evidence>
<evidence type="ECO:0000256" key="2">
    <source>
        <dbReference type="SAM" id="SignalP"/>
    </source>
</evidence>
<dbReference type="PIRSF" id="PIRSF002741">
    <property type="entry name" value="MppA"/>
    <property type="match status" value="1"/>
</dbReference>
<organism evidence="4 5">
    <name type="scientific">Gordonibacter faecis</name>
    <dbReference type="NCBI Taxonomy" id="3047475"/>
    <lineage>
        <taxon>Bacteria</taxon>
        <taxon>Bacillati</taxon>
        <taxon>Actinomycetota</taxon>
        <taxon>Coriobacteriia</taxon>
        <taxon>Eggerthellales</taxon>
        <taxon>Eggerthellaceae</taxon>
        <taxon>Gordonibacter</taxon>
    </lineage>
</organism>
<dbReference type="CDD" id="cd00995">
    <property type="entry name" value="PBP2_NikA_DppA_OppA_like"/>
    <property type="match status" value="1"/>
</dbReference>